<organism evidence="2 3">
    <name type="scientific">Cytospora mali</name>
    <name type="common">Apple Valsa canker fungus</name>
    <name type="synonym">Valsa mali</name>
    <dbReference type="NCBI Taxonomy" id="578113"/>
    <lineage>
        <taxon>Eukaryota</taxon>
        <taxon>Fungi</taxon>
        <taxon>Dikarya</taxon>
        <taxon>Ascomycota</taxon>
        <taxon>Pezizomycotina</taxon>
        <taxon>Sordariomycetes</taxon>
        <taxon>Sordariomycetidae</taxon>
        <taxon>Diaporthales</taxon>
        <taxon>Cytosporaceae</taxon>
        <taxon>Cytospora</taxon>
    </lineage>
</organism>
<feature type="domain" description="Heterokaryon incompatibility" evidence="1">
    <location>
        <begin position="45"/>
        <end position="136"/>
    </location>
</feature>
<dbReference type="STRING" id="694573.A0A194VED7"/>
<dbReference type="OrthoDB" id="3477286at2759"/>
<accession>A0A194VED7</accession>
<dbReference type="PANTHER" id="PTHR24148:SF64">
    <property type="entry name" value="HETEROKARYON INCOMPATIBILITY DOMAIN-CONTAINING PROTEIN"/>
    <property type="match status" value="1"/>
</dbReference>
<dbReference type="Pfam" id="PF06985">
    <property type="entry name" value="HET"/>
    <property type="match status" value="1"/>
</dbReference>
<evidence type="ECO:0000313" key="3">
    <source>
        <dbReference type="Proteomes" id="UP000078576"/>
    </source>
</evidence>
<dbReference type="EMBL" id="KN714809">
    <property type="protein sequence ID" value="KUI62365.1"/>
    <property type="molecule type" value="Genomic_DNA"/>
</dbReference>
<dbReference type="Pfam" id="PF26639">
    <property type="entry name" value="Het-6_barrel"/>
    <property type="match status" value="1"/>
</dbReference>
<gene>
    <name evidence="2" type="ORF">VP1G_11400</name>
</gene>
<protein>
    <submittedName>
        <fullName evidence="2">Heterokaryon incompatibility protein 6, OR allele</fullName>
    </submittedName>
</protein>
<dbReference type="InterPro" id="IPR010730">
    <property type="entry name" value="HET"/>
</dbReference>
<sequence length="422" mass="47379">MSLEYQPLNTYLNEIRLLSLQPSKNIDGPITCSLNTVSLDDKPLFEALSYVWGDATATADIFVDGVAFSATTNLHDALEHIRPRTGDPRIMWIDAICINQNDDSERNHQVPLMQRIYSEAAAAVVWLGPSNSDHQVVLEIASYILCEEPHNNGLHALALREDRLSPNSEFPSWVPDFSCSNDAHCSRRDLFSSLVNLEDSIYDSAAKQPPFPRVSADKTILHISGLVAGTVTTILEFGASETVILEQLDQILNDIKDPHLASAWMALKTLPALVDRVHQAMSAHHDPFAGDHLEIIAHHDEYHHHLAGESSRVAAHNDENTDWWLNKAFYLAGRRLFFTNTGLFGIGGSLVEPGDSIAFLQWQRMPMLLREERVGDDEHRGTRGTFRVVGPAYVDGLMMNEWHDEELVKEFAIQTFRDFVIH</sequence>
<reference evidence="3" key="1">
    <citation type="submission" date="2014-12" db="EMBL/GenBank/DDBJ databases">
        <title>Genome Sequence of Valsa Canker Pathogens Uncovers a Specific Adaption of Colonization on Woody Bark.</title>
        <authorList>
            <person name="Yin Z."/>
            <person name="Liu H."/>
            <person name="Gao X."/>
            <person name="Li Z."/>
            <person name="Song N."/>
            <person name="Ke X."/>
            <person name="Dai Q."/>
            <person name="Wu Y."/>
            <person name="Sun Y."/>
            <person name="Xu J.-R."/>
            <person name="Kang Z.K."/>
            <person name="Wang L."/>
            <person name="Huang L."/>
        </authorList>
    </citation>
    <scope>NUCLEOTIDE SEQUENCE [LARGE SCALE GENOMIC DNA]</scope>
    <source>
        <strain evidence="3">SXYL134</strain>
    </source>
</reference>
<dbReference type="PANTHER" id="PTHR24148">
    <property type="entry name" value="ANKYRIN REPEAT DOMAIN-CONTAINING PROTEIN 39 HOMOLOG-RELATED"/>
    <property type="match status" value="1"/>
</dbReference>
<evidence type="ECO:0000259" key="1">
    <source>
        <dbReference type="Pfam" id="PF06985"/>
    </source>
</evidence>
<dbReference type="InterPro" id="IPR052895">
    <property type="entry name" value="HetReg/Transcr_Mod"/>
</dbReference>
<dbReference type="Proteomes" id="UP000078576">
    <property type="component" value="Unassembled WGS sequence"/>
</dbReference>
<dbReference type="AlphaFoldDB" id="A0A194VED7"/>
<keyword evidence="3" id="KW-1185">Reference proteome</keyword>
<name>A0A194VED7_CYTMA</name>
<evidence type="ECO:0000313" key="2">
    <source>
        <dbReference type="EMBL" id="KUI62365.1"/>
    </source>
</evidence>
<proteinExistence type="predicted"/>